<feature type="region of interest" description="Disordered" evidence="1">
    <location>
        <begin position="122"/>
        <end position="145"/>
    </location>
</feature>
<reference evidence="2 3" key="1">
    <citation type="submission" date="2022-08" db="EMBL/GenBank/DDBJ databases">
        <title>Bacterial and archaeal communities from various locations to study Microbial Dark Matter (Phase II).</title>
        <authorList>
            <person name="Stepanauskas R."/>
        </authorList>
    </citation>
    <scope>NUCLEOTIDE SEQUENCE [LARGE SCALE GENOMIC DNA]</scope>
    <source>
        <strain evidence="2 3">PD1</strain>
    </source>
</reference>
<proteinExistence type="predicted"/>
<organism evidence="2 3">
    <name type="scientific">Candidatus Fervidibacter sacchari</name>
    <dbReference type="NCBI Taxonomy" id="1448929"/>
    <lineage>
        <taxon>Bacteria</taxon>
        <taxon>Candidatus Fervidibacterota</taxon>
        <taxon>Candidatus Fervidibacter</taxon>
    </lineage>
</organism>
<dbReference type="RefSeq" id="WP_259095971.1">
    <property type="nucleotide sequence ID" value="NZ_CP130454.1"/>
</dbReference>
<dbReference type="EMBL" id="JANUCP010000003">
    <property type="protein sequence ID" value="MCS3919501.1"/>
    <property type="molecule type" value="Genomic_DNA"/>
</dbReference>
<keyword evidence="3" id="KW-1185">Reference proteome</keyword>
<sequence>MALTEDRKALVETILNTLREDPSLLEEFRRLLVPEIVVFLPDLKLIAERQAALEERLTRELSAVWEAINALRAEVAELRQEVRFVAERQERMEKRLDQIEQRQERMEKRQEQMEQRMERMEQRQERMEQRQERMEQRQDRMEQRQDRMERRLQKLETDVGHLKGTVKEITYRTNFLGYFGFWVLSAEEPWHRLWEQIEEALKKGMLTQDELTDLRSADLLWLGVLRRGKFAGQEVLIVAEFSWTVQREDVERALRRASLAKKAGFWSVPLVAGTEWESAELKNEAIGKGVVCVENGRVDPLDWDAILTLWQPNGET</sequence>
<evidence type="ECO:0000313" key="3">
    <source>
        <dbReference type="Proteomes" id="UP001204798"/>
    </source>
</evidence>
<dbReference type="Proteomes" id="UP001204798">
    <property type="component" value="Unassembled WGS sequence"/>
</dbReference>
<name>A0ABT2ENH7_9BACT</name>
<protein>
    <submittedName>
        <fullName evidence="2">Uncharacterized protein YoxC</fullName>
    </submittedName>
</protein>
<evidence type="ECO:0000256" key="1">
    <source>
        <dbReference type="SAM" id="MobiDB-lite"/>
    </source>
</evidence>
<comment type="caution">
    <text evidence="2">The sequence shown here is derived from an EMBL/GenBank/DDBJ whole genome shotgun (WGS) entry which is preliminary data.</text>
</comment>
<dbReference type="SUPFAM" id="SSF57997">
    <property type="entry name" value="Tropomyosin"/>
    <property type="match status" value="1"/>
</dbReference>
<accession>A0ABT2ENH7</accession>
<dbReference type="Gene3D" id="1.20.1480.30">
    <property type="entry name" value="Designed four-helix bundle protein"/>
    <property type="match status" value="1"/>
</dbReference>
<gene>
    <name evidence="2" type="ORF">M2350_001914</name>
</gene>
<evidence type="ECO:0000313" key="2">
    <source>
        <dbReference type="EMBL" id="MCS3919501.1"/>
    </source>
</evidence>